<dbReference type="GO" id="GO:0030435">
    <property type="term" value="P:sporulation resulting in formation of a cellular spore"/>
    <property type="evidence" value="ECO:0007669"/>
    <property type="project" value="UniProtKB-KW"/>
</dbReference>
<keyword evidence="3" id="KW-0805">Transcription regulation</keyword>
<feature type="compositionally biased region" description="Polar residues" evidence="7">
    <location>
        <begin position="559"/>
        <end position="583"/>
    </location>
</feature>
<organism evidence="9 10">
    <name type="scientific">Lophium mytilinum</name>
    <dbReference type="NCBI Taxonomy" id="390894"/>
    <lineage>
        <taxon>Eukaryota</taxon>
        <taxon>Fungi</taxon>
        <taxon>Dikarya</taxon>
        <taxon>Ascomycota</taxon>
        <taxon>Pezizomycotina</taxon>
        <taxon>Dothideomycetes</taxon>
        <taxon>Pleosporomycetidae</taxon>
        <taxon>Mytilinidiales</taxon>
        <taxon>Mytilinidiaceae</taxon>
        <taxon>Lophium</taxon>
    </lineage>
</organism>
<feature type="compositionally biased region" description="Polar residues" evidence="7">
    <location>
        <begin position="639"/>
        <end position="649"/>
    </location>
</feature>
<gene>
    <name evidence="9" type="ORF">BU16DRAFT_550046</name>
</gene>
<dbReference type="GO" id="GO:0048315">
    <property type="term" value="P:conidium formation"/>
    <property type="evidence" value="ECO:0007669"/>
    <property type="project" value="UniProtKB-KW"/>
</dbReference>
<feature type="compositionally biased region" description="Polar residues" evidence="7">
    <location>
        <begin position="753"/>
        <end position="808"/>
    </location>
</feature>
<dbReference type="SUPFAM" id="SSF54616">
    <property type="entry name" value="DNA-binding domain of Mlu1-box binding protein MBP1"/>
    <property type="match status" value="1"/>
</dbReference>
<feature type="compositionally biased region" description="Low complexity" evidence="7">
    <location>
        <begin position="303"/>
        <end position="313"/>
    </location>
</feature>
<accession>A0A6A6QTX0</accession>
<comment type="similarity">
    <text evidence="1">Belongs to the EFG1/PHD1/stuA family.</text>
</comment>
<keyword evidence="4" id="KW-0238">DNA-binding</keyword>
<keyword evidence="5" id="KW-0804">Transcription</keyword>
<evidence type="ECO:0000256" key="6">
    <source>
        <dbReference type="ARBA" id="ARBA00023321"/>
    </source>
</evidence>
<feature type="compositionally biased region" description="Polar residues" evidence="7">
    <location>
        <begin position="314"/>
        <end position="325"/>
    </location>
</feature>
<evidence type="ECO:0000256" key="4">
    <source>
        <dbReference type="ARBA" id="ARBA00023125"/>
    </source>
</evidence>
<sequence>MDDVDVQAVGWRNAATPSRHAAAEAWNSGGCPCVRAPVCAGGVRITSVEQTSGRLGWLGAGRPSLACSARVVRDSPGGVLDVLGCRLQSDFLSFRNGPSHGTSNHRPHPSNTEKLELPSITSVHSRGPADAASWYNPQYAPRPSVPTERLPALSQIQAHASTSSNSSSPRGGSFSASSVLNGSASSNTSYSSSVNGHAGGFKTPSPEQTPQALSREGHPLNVQSQQESPYGSQQDYGYNAENYSSMNQMQPYGEVHPSHMSAATAHAPSSGAPAGLSHYSYQTQPPILQPGPQYASGPGGYPPYGQGYGVPSQLPASSSMGNSMGQAALPLPAMTSGAPASSLSGSQNYQSHTFDTSGQVAPPGMKPRVTATLWEDEGSLCFQVEAKGVCVARREDNHMINGTKLLNVAGMTRGRRDGILKSEKTRHVVKIGPMHLKGVWIPFERALDFANKEKITEQLYPLFVHDIGALLYHPTNQPRAGVGAGVSAMAADRSRRADPSQQRFLGAQASSQPPSLHHHHSMSNPIGGHMPQPPHAIQPHPSAPRPGLDRAHTFPTPPTSASSIMGSMGNQGSSYEWSQSNVQPMPGSQPLNIDTGLSNTRSVPTTPASTPPGSLPQGMQSYPPGQGYDSSRPMYSAPPAQSTQYNTQPHMMRYGQPLQPSAYPKSEMAPPSRAGEVDQQVDSKPPDGMMGQGPEPVAHGPGDDEADHENDNEYTHTSASYNGSRGAYSYNPSAPSGSLHGEHAHLSPEMTGSPHQNGSGRATPRTTATNQPQWTSGYTTPQRAQQPPSSNLYSVMSDTRGSATNGNSAADAYQAPAAVPAYANQAYATNGVSSNKRGRDDEDEQDSYGRPSSRGGEDIEGLKRRKTIREGSVGGPVGSAFDRDRNGLQRTRPAITQRAGGRR</sequence>
<dbReference type="PANTHER" id="PTHR47792:SF1">
    <property type="entry name" value="PROTEIN SOK2-RELATED"/>
    <property type="match status" value="1"/>
</dbReference>
<feature type="compositionally biased region" description="Polar residues" evidence="7">
    <location>
        <begin position="338"/>
        <end position="359"/>
    </location>
</feature>
<dbReference type="AlphaFoldDB" id="A0A6A6QTX0"/>
<dbReference type="EMBL" id="MU004189">
    <property type="protein sequence ID" value="KAF2495173.1"/>
    <property type="molecule type" value="Genomic_DNA"/>
</dbReference>
<dbReference type="GO" id="GO:0043565">
    <property type="term" value="F:sequence-specific DNA binding"/>
    <property type="evidence" value="ECO:0007669"/>
    <property type="project" value="TreeGrafter"/>
</dbReference>
<feature type="region of interest" description="Disordered" evidence="7">
    <location>
        <begin position="248"/>
        <end position="364"/>
    </location>
</feature>
<protein>
    <recommendedName>
        <fullName evidence="8">HTH APSES-type domain-containing protein</fullName>
    </recommendedName>
</protein>
<feature type="compositionally biased region" description="Polar residues" evidence="7">
    <location>
        <begin position="589"/>
        <end position="608"/>
    </location>
</feature>
<evidence type="ECO:0000256" key="5">
    <source>
        <dbReference type="ARBA" id="ARBA00023163"/>
    </source>
</evidence>
<feature type="region of interest" description="Disordered" evidence="7">
    <location>
        <begin position="96"/>
        <end position="214"/>
    </location>
</feature>
<dbReference type="Proteomes" id="UP000799750">
    <property type="component" value="Unassembled WGS sequence"/>
</dbReference>
<evidence type="ECO:0000313" key="9">
    <source>
        <dbReference type="EMBL" id="KAF2495173.1"/>
    </source>
</evidence>
<evidence type="ECO:0000256" key="2">
    <source>
        <dbReference type="ARBA" id="ARBA00022969"/>
    </source>
</evidence>
<dbReference type="Pfam" id="PF04383">
    <property type="entry name" value="KilA-N"/>
    <property type="match status" value="1"/>
</dbReference>
<feature type="region of interest" description="Disordered" evidence="7">
    <location>
        <begin position="484"/>
        <end position="809"/>
    </location>
</feature>
<dbReference type="PROSITE" id="PS51299">
    <property type="entry name" value="HTH_APSES"/>
    <property type="match status" value="1"/>
</dbReference>
<dbReference type="InterPro" id="IPR003163">
    <property type="entry name" value="Tscrpt_reg_HTH_APSES-type"/>
</dbReference>
<feature type="compositionally biased region" description="Low complexity" evidence="7">
    <location>
        <begin position="161"/>
        <end position="193"/>
    </location>
</feature>
<name>A0A6A6QTX0_9PEZI</name>
<evidence type="ECO:0000313" key="10">
    <source>
        <dbReference type="Proteomes" id="UP000799750"/>
    </source>
</evidence>
<dbReference type="GO" id="GO:0003700">
    <property type="term" value="F:DNA-binding transcription factor activity"/>
    <property type="evidence" value="ECO:0007669"/>
    <property type="project" value="TreeGrafter"/>
</dbReference>
<feature type="domain" description="HTH APSES-type" evidence="8">
    <location>
        <begin position="368"/>
        <end position="474"/>
    </location>
</feature>
<dbReference type="InterPro" id="IPR029790">
    <property type="entry name" value="EFG1/Phd1/StuA"/>
</dbReference>
<evidence type="ECO:0000256" key="7">
    <source>
        <dbReference type="SAM" id="MobiDB-lite"/>
    </source>
</evidence>
<dbReference type="PANTHER" id="PTHR47792">
    <property type="entry name" value="PROTEIN SOK2-RELATED"/>
    <property type="match status" value="1"/>
</dbReference>
<keyword evidence="10" id="KW-1185">Reference proteome</keyword>
<dbReference type="GO" id="GO:0005634">
    <property type="term" value="C:nucleus"/>
    <property type="evidence" value="ECO:0007669"/>
    <property type="project" value="TreeGrafter"/>
</dbReference>
<dbReference type="InterPro" id="IPR018004">
    <property type="entry name" value="KilA/APSES_HTH"/>
</dbReference>
<proteinExistence type="inferred from homology"/>
<dbReference type="SMART" id="SM01252">
    <property type="entry name" value="KilA-N"/>
    <property type="match status" value="1"/>
</dbReference>
<feature type="compositionally biased region" description="Pro residues" evidence="7">
    <location>
        <begin position="531"/>
        <end position="544"/>
    </location>
</feature>
<keyword evidence="2" id="KW-0749">Sporulation</keyword>
<evidence type="ECO:0000259" key="8">
    <source>
        <dbReference type="PROSITE" id="PS51299"/>
    </source>
</evidence>
<dbReference type="Gene3D" id="3.10.260.10">
    <property type="entry name" value="Transcription regulator HTH, APSES-type DNA-binding domain"/>
    <property type="match status" value="1"/>
</dbReference>
<evidence type="ECO:0000256" key="3">
    <source>
        <dbReference type="ARBA" id="ARBA00023015"/>
    </source>
</evidence>
<dbReference type="OrthoDB" id="5407653at2759"/>
<keyword evidence="6" id="KW-0183">Conidiation</keyword>
<reference evidence="9" key="1">
    <citation type="journal article" date="2020" name="Stud. Mycol.">
        <title>101 Dothideomycetes genomes: a test case for predicting lifestyles and emergence of pathogens.</title>
        <authorList>
            <person name="Haridas S."/>
            <person name="Albert R."/>
            <person name="Binder M."/>
            <person name="Bloem J."/>
            <person name="Labutti K."/>
            <person name="Salamov A."/>
            <person name="Andreopoulos B."/>
            <person name="Baker S."/>
            <person name="Barry K."/>
            <person name="Bills G."/>
            <person name="Bluhm B."/>
            <person name="Cannon C."/>
            <person name="Castanera R."/>
            <person name="Culley D."/>
            <person name="Daum C."/>
            <person name="Ezra D."/>
            <person name="Gonzalez J."/>
            <person name="Henrissat B."/>
            <person name="Kuo A."/>
            <person name="Liang C."/>
            <person name="Lipzen A."/>
            <person name="Lutzoni F."/>
            <person name="Magnuson J."/>
            <person name="Mondo S."/>
            <person name="Nolan M."/>
            <person name="Ohm R."/>
            <person name="Pangilinan J."/>
            <person name="Park H.-J."/>
            <person name="Ramirez L."/>
            <person name="Alfaro M."/>
            <person name="Sun H."/>
            <person name="Tritt A."/>
            <person name="Yoshinaga Y."/>
            <person name="Zwiers L.-H."/>
            <person name="Turgeon B."/>
            <person name="Goodwin S."/>
            <person name="Spatafora J."/>
            <person name="Crous P."/>
            <person name="Grigoriev I."/>
        </authorList>
    </citation>
    <scope>NUCLEOTIDE SEQUENCE</scope>
    <source>
        <strain evidence="9">CBS 269.34</strain>
    </source>
</reference>
<dbReference type="GO" id="GO:0045944">
    <property type="term" value="P:positive regulation of transcription by RNA polymerase II"/>
    <property type="evidence" value="ECO:0007669"/>
    <property type="project" value="TreeGrafter"/>
</dbReference>
<evidence type="ECO:0000256" key="1">
    <source>
        <dbReference type="ARBA" id="ARBA00007247"/>
    </source>
</evidence>
<feature type="region of interest" description="Disordered" evidence="7">
    <location>
        <begin position="829"/>
        <end position="903"/>
    </location>
</feature>
<dbReference type="InterPro" id="IPR036887">
    <property type="entry name" value="HTH_APSES_sf"/>
</dbReference>